<dbReference type="PANTHER" id="PTHR43027">
    <property type="entry name" value="DOXORUBICIN RESISTANCE ABC TRANSPORTER PERMEASE PROTEIN DRRC-RELATED"/>
    <property type="match status" value="1"/>
</dbReference>
<sequence length="338" mass="37966">MSLKRFWAVFLCRNLEFLRDRSTLLWNLVFPISLIAGFAFAFSGTMLNTYKVGVLGDKNTWKGDFFTIRYIRFIPIAQQPAALVKIERHQLDMLLDPVNRQYWINDESAKGYVLERLLRGTHTNTDTNAGFHKEIISGRIIRYVDWVLPGVLAMNTMFSCLFGVGHVIVRYRKTGTLRRLKVTPLTPLEFLAAQIASRLWLVIATAVLVFVSTDQIINFHMHGAYLDLLIVLATGSISLISLSLIVAARVKSEEVATGLLNFISWPMTFLSGVWFSLEGVNPFLQKCAQLAPLTHMIDAARAIMIDGAGLADVSGHLLALAIMSAIFMAIGVRLFRWE</sequence>
<protein>
    <recommendedName>
        <fullName evidence="5">Transport permease protein</fullName>
    </recommendedName>
</protein>
<dbReference type="PROSITE" id="PS51012">
    <property type="entry name" value="ABC_TM2"/>
    <property type="match status" value="1"/>
</dbReference>
<keyword evidence="5" id="KW-1003">Cell membrane</keyword>
<gene>
    <name evidence="7" type="ORF">CSA09_05655</name>
</gene>
<feature type="transmembrane region" description="Helical" evidence="5">
    <location>
        <begin position="317"/>
        <end position="335"/>
    </location>
</feature>
<evidence type="ECO:0000313" key="8">
    <source>
        <dbReference type="Proteomes" id="UP000229278"/>
    </source>
</evidence>
<evidence type="ECO:0000256" key="4">
    <source>
        <dbReference type="ARBA" id="ARBA00023136"/>
    </source>
</evidence>
<evidence type="ECO:0000256" key="3">
    <source>
        <dbReference type="ARBA" id="ARBA00022989"/>
    </source>
</evidence>
<dbReference type="InterPro" id="IPR047817">
    <property type="entry name" value="ABC2_TM_bact-type"/>
</dbReference>
<evidence type="ECO:0000256" key="2">
    <source>
        <dbReference type="ARBA" id="ARBA00022692"/>
    </source>
</evidence>
<evidence type="ECO:0000256" key="5">
    <source>
        <dbReference type="RuleBase" id="RU361157"/>
    </source>
</evidence>
<reference evidence="7 8" key="1">
    <citation type="submission" date="2017-10" db="EMBL/GenBank/DDBJ databases">
        <title>Novel microbial diversity and functional potential in the marine mammal oral microbiome.</title>
        <authorList>
            <person name="Dudek N.K."/>
            <person name="Sun C.L."/>
            <person name="Burstein D."/>
            <person name="Kantor R.S."/>
            <person name="Aliaga Goltsman D.S."/>
            <person name="Bik E.M."/>
            <person name="Thomas B.C."/>
            <person name="Banfield J.F."/>
            <person name="Relman D.A."/>
        </authorList>
    </citation>
    <scope>NUCLEOTIDE SEQUENCE [LARGE SCALE GENOMIC DNA]</scope>
    <source>
        <strain evidence="7">DOLJORAL78_50_517</strain>
    </source>
</reference>
<feature type="transmembrane region" description="Helical" evidence="5">
    <location>
        <begin position="190"/>
        <end position="212"/>
    </location>
</feature>
<keyword evidence="4 5" id="KW-0472">Membrane</keyword>
<comment type="caution">
    <text evidence="7">The sequence shown here is derived from an EMBL/GenBank/DDBJ whole genome shotgun (WGS) entry which is preliminary data.</text>
</comment>
<feature type="domain" description="ABC transmembrane type-2" evidence="6">
    <location>
        <begin position="107"/>
        <end position="338"/>
    </location>
</feature>
<dbReference type="PANTHER" id="PTHR43027:SF2">
    <property type="entry name" value="TRANSPORT PERMEASE PROTEIN"/>
    <property type="match status" value="1"/>
</dbReference>
<feature type="transmembrane region" description="Helical" evidence="5">
    <location>
        <begin position="23"/>
        <end position="42"/>
    </location>
</feature>
<dbReference type="AlphaFoldDB" id="A0A2G6PDR1"/>
<keyword evidence="2 5" id="KW-0812">Transmembrane</keyword>
<dbReference type="GO" id="GO:0140359">
    <property type="term" value="F:ABC-type transporter activity"/>
    <property type="evidence" value="ECO:0007669"/>
    <property type="project" value="InterPro"/>
</dbReference>
<dbReference type="GO" id="GO:0005886">
    <property type="term" value="C:plasma membrane"/>
    <property type="evidence" value="ECO:0007669"/>
    <property type="project" value="UniProtKB-SubCell"/>
</dbReference>
<comment type="subcellular location">
    <subcellularLocation>
        <location evidence="5">Cell inner membrane</location>
        <topology evidence="5">Multi-pass membrane protein</topology>
    </subcellularLocation>
    <subcellularLocation>
        <location evidence="1">Membrane</location>
        <topology evidence="1">Multi-pass membrane protein</topology>
    </subcellularLocation>
</comment>
<organism evidence="7 8">
    <name type="scientific">Candidatus Contendibacter odensensis</name>
    <dbReference type="NCBI Taxonomy" id="1400860"/>
    <lineage>
        <taxon>Bacteria</taxon>
        <taxon>Pseudomonadati</taxon>
        <taxon>Pseudomonadota</taxon>
        <taxon>Gammaproteobacteria</taxon>
        <taxon>Candidatus Competibacteraceae</taxon>
        <taxon>Candidatus Contendibacter</taxon>
    </lineage>
</organism>
<feature type="transmembrane region" description="Helical" evidence="5">
    <location>
        <begin position="259"/>
        <end position="277"/>
    </location>
</feature>
<evidence type="ECO:0000259" key="6">
    <source>
        <dbReference type="PROSITE" id="PS51012"/>
    </source>
</evidence>
<feature type="transmembrane region" description="Helical" evidence="5">
    <location>
        <begin position="146"/>
        <end position="169"/>
    </location>
</feature>
<proteinExistence type="inferred from homology"/>
<evidence type="ECO:0000256" key="1">
    <source>
        <dbReference type="ARBA" id="ARBA00004141"/>
    </source>
</evidence>
<dbReference type="InterPro" id="IPR052902">
    <property type="entry name" value="ABC-2_transporter"/>
</dbReference>
<dbReference type="Pfam" id="PF01061">
    <property type="entry name" value="ABC2_membrane"/>
    <property type="match status" value="1"/>
</dbReference>
<evidence type="ECO:0000313" key="7">
    <source>
        <dbReference type="EMBL" id="PIE82691.1"/>
    </source>
</evidence>
<dbReference type="Proteomes" id="UP000229278">
    <property type="component" value="Unassembled WGS sequence"/>
</dbReference>
<keyword evidence="5" id="KW-0813">Transport</keyword>
<comment type="similarity">
    <text evidence="5">Belongs to the ABC-2 integral membrane protein family.</text>
</comment>
<feature type="transmembrane region" description="Helical" evidence="5">
    <location>
        <begin position="224"/>
        <end position="247"/>
    </location>
</feature>
<accession>A0A2G6PDR1</accession>
<dbReference type="EMBL" id="PDTV01000014">
    <property type="protein sequence ID" value="PIE82691.1"/>
    <property type="molecule type" value="Genomic_DNA"/>
</dbReference>
<name>A0A2G6PDR1_9GAMM</name>
<keyword evidence="3 5" id="KW-1133">Transmembrane helix</keyword>
<dbReference type="InterPro" id="IPR013525">
    <property type="entry name" value="ABC2_TM"/>
</dbReference>